<gene>
    <name evidence="1" type="ORF">Val02_72620</name>
</gene>
<evidence type="ECO:0000313" key="1">
    <source>
        <dbReference type="EMBL" id="GIJ50376.1"/>
    </source>
</evidence>
<name>A0A8J3YV55_9ACTN</name>
<comment type="caution">
    <text evidence="1">The sequence shown here is derived from an EMBL/GenBank/DDBJ whole genome shotgun (WGS) entry which is preliminary data.</text>
</comment>
<organism evidence="1 2">
    <name type="scientific">Virgisporangium aliadipatigenens</name>
    <dbReference type="NCBI Taxonomy" id="741659"/>
    <lineage>
        <taxon>Bacteria</taxon>
        <taxon>Bacillati</taxon>
        <taxon>Actinomycetota</taxon>
        <taxon>Actinomycetes</taxon>
        <taxon>Micromonosporales</taxon>
        <taxon>Micromonosporaceae</taxon>
        <taxon>Virgisporangium</taxon>
    </lineage>
</organism>
<reference evidence="1" key="1">
    <citation type="submission" date="2021-01" db="EMBL/GenBank/DDBJ databases">
        <title>Whole genome shotgun sequence of Virgisporangium aliadipatigenens NBRC 105644.</title>
        <authorList>
            <person name="Komaki H."/>
            <person name="Tamura T."/>
        </authorList>
    </citation>
    <scope>NUCLEOTIDE SEQUENCE</scope>
    <source>
        <strain evidence="1">NBRC 105644</strain>
    </source>
</reference>
<accession>A0A8J3YV55</accession>
<evidence type="ECO:0000313" key="2">
    <source>
        <dbReference type="Proteomes" id="UP000619260"/>
    </source>
</evidence>
<dbReference type="Proteomes" id="UP000619260">
    <property type="component" value="Unassembled WGS sequence"/>
</dbReference>
<protein>
    <submittedName>
        <fullName evidence="1">Uncharacterized protein</fullName>
    </submittedName>
</protein>
<dbReference type="EMBL" id="BOPF01000035">
    <property type="protein sequence ID" value="GIJ50376.1"/>
    <property type="molecule type" value="Genomic_DNA"/>
</dbReference>
<keyword evidence="2" id="KW-1185">Reference proteome</keyword>
<sequence>MYTVKLKKGHEPGQLISALGERTGGQRVTVLTGYDQTDL</sequence>
<proteinExistence type="predicted"/>
<dbReference type="AlphaFoldDB" id="A0A8J3YV55"/>